<accession>A0A1B0AL66</accession>
<dbReference type="InterPro" id="IPR039159">
    <property type="entry name" value="SAYSD1"/>
</dbReference>
<proteinExistence type="predicted"/>
<evidence type="ECO:0000259" key="2">
    <source>
        <dbReference type="Pfam" id="PF10260"/>
    </source>
</evidence>
<dbReference type="STRING" id="67801.A0A1B0AL66"/>
<dbReference type="AlphaFoldDB" id="A0A1B0AL66"/>
<keyword evidence="1" id="KW-0472">Membrane</keyword>
<protein>
    <recommendedName>
        <fullName evidence="2">SAYSvFN domain-containing protein</fullName>
    </recommendedName>
</protein>
<keyword evidence="1" id="KW-0812">Transmembrane</keyword>
<dbReference type="Pfam" id="PF10260">
    <property type="entry name" value="SAYSvFN"/>
    <property type="match status" value="1"/>
</dbReference>
<keyword evidence="1" id="KW-1133">Transmembrane helix</keyword>
<dbReference type="Proteomes" id="UP000092460">
    <property type="component" value="Unassembled WGS sequence"/>
</dbReference>
<feature type="transmembrane region" description="Helical" evidence="1">
    <location>
        <begin position="105"/>
        <end position="125"/>
    </location>
</feature>
<sequence>MENIENKLTEYRLRRRREEKLQNFKEGCRRLLLMIGAKDRTSQAVVTIQQDQLDKEIESATYDETDAVECLKGLKDFDNDSLSFAGSEDDLGNLHLYEYNNENRFLKYTLWSLYLLFWITLYFIAIELQFGTVYLMLSILVGIYCNTRTGPKEPDEISAYSVFNKNCESIDGTLKAEQFEREMGIR</sequence>
<keyword evidence="4" id="KW-1185">Reference proteome</keyword>
<dbReference type="PANTHER" id="PTHR13527:SF0">
    <property type="entry name" value="SAYSVFN DOMAIN-CONTAINING PROTEIN 1"/>
    <property type="match status" value="1"/>
</dbReference>
<dbReference type="PANTHER" id="PTHR13527">
    <property type="entry name" value="SAYSVFN DOMAIN-CONTAINING PROTEIN 1"/>
    <property type="match status" value="1"/>
</dbReference>
<dbReference type="EMBL" id="JXJN01030136">
    <property type="status" value="NOT_ANNOTATED_CDS"/>
    <property type="molecule type" value="Genomic_DNA"/>
</dbReference>
<dbReference type="EnsemblMetazoa" id="GPPI000607-RA">
    <property type="protein sequence ID" value="GPPI000607-PA"/>
    <property type="gene ID" value="GPPI000607"/>
</dbReference>
<evidence type="ECO:0000256" key="1">
    <source>
        <dbReference type="SAM" id="Phobius"/>
    </source>
</evidence>
<name>A0A1B0AL66_9MUSC</name>
<dbReference type="InterPro" id="IPR019387">
    <property type="entry name" value="SAYSvFN_dom"/>
</dbReference>
<dbReference type="VEuPathDB" id="VectorBase:GPPI000607"/>
<evidence type="ECO:0000313" key="4">
    <source>
        <dbReference type="Proteomes" id="UP000092460"/>
    </source>
</evidence>
<evidence type="ECO:0000313" key="3">
    <source>
        <dbReference type="EnsemblMetazoa" id="GPPI000607-PA"/>
    </source>
</evidence>
<reference evidence="4" key="1">
    <citation type="submission" date="2015-01" db="EMBL/GenBank/DDBJ databases">
        <authorList>
            <person name="Aksoy S."/>
            <person name="Warren W."/>
            <person name="Wilson R.K."/>
        </authorList>
    </citation>
    <scope>NUCLEOTIDE SEQUENCE [LARGE SCALE GENOMIC DNA]</scope>
    <source>
        <strain evidence="4">IAEA</strain>
    </source>
</reference>
<reference evidence="3" key="2">
    <citation type="submission" date="2020-05" db="UniProtKB">
        <authorList>
            <consortium name="EnsemblMetazoa"/>
        </authorList>
    </citation>
    <scope>IDENTIFICATION</scope>
    <source>
        <strain evidence="3">IAEA</strain>
    </source>
</reference>
<organism evidence="3 4">
    <name type="scientific">Glossina palpalis gambiensis</name>
    <dbReference type="NCBI Taxonomy" id="67801"/>
    <lineage>
        <taxon>Eukaryota</taxon>
        <taxon>Metazoa</taxon>
        <taxon>Ecdysozoa</taxon>
        <taxon>Arthropoda</taxon>
        <taxon>Hexapoda</taxon>
        <taxon>Insecta</taxon>
        <taxon>Pterygota</taxon>
        <taxon>Neoptera</taxon>
        <taxon>Endopterygota</taxon>
        <taxon>Diptera</taxon>
        <taxon>Brachycera</taxon>
        <taxon>Muscomorpha</taxon>
        <taxon>Hippoboscoidea</taxon>
        <taxon>Glossinidae</taxon>
        <taxon>Glossina</taxon>
    </lineage>
</organism>
<feature type="domain" description="SAYSvFN" evidence="2">
    <location>
        <begin position="115"/>
        <end position="183"/>
    </location>
</feature>